<name>A0A0B6YCY1_9EUPU</name>
<gene>
    <name evidence="1" type="primary">ORF20017</name>
</gene>
<protein>
    <submittedName>
        <fullName evidence="1">Uncharacterized protein</fullName>
    </submittedName>
</protein>
<reference evidence="1" key="1">
    <citation type="submission" date="2014-12" db="EMBL/GenBank/DDBJ databases">
        <title>Insight into the proteome of Arion vulgaris.</title>
        <authorList>
            <person name="Aradska J."/>
            <person name="Bulat T."/>
            <person name="Smidak R."/>
            <person name="Sarate P."/>
            <person name="Gangsoo J."/>
            <person name="Sialana F."/>
            <person name="Bilban M."/>
            <person name="Lubec G."/>
        </authorList>
    </citation>
    <scope>NUCLEOTIDE SEQUENCE</scope>
    <source>
        <tissue evidence="1">Skin</tissue>
    </source>
</reference>
<sequence length="61" mass="7233">MEGLDMERKNRDELCGKIDEDCCLTWENNWYKSNNGNRLWKPWQNTKKQSTVVVQSTKSVP</sequence>
<accession>A0A0B6YCY1</accession>
<feature type="non-terminal residue" evidence="1">
    <location>
        <position position="61"/>
    </location>
</feature>
<proteinExistence type="predicted"/>
<dbReference type="AlphaFoldDB" id="A0A0B6YCY1"/>
<evidence type="ECO:0000313" key="1">
    <source>
        <dbReference type="EMBL" id="CEK53355.1"/>
    </source>
</evidence>
<dbReference type="EMBL" id="HACG01006490">
    <property type="protein sequence ID" value="CEK53355.1"/>
    <property type="molecule type" value="Transcribed_RNA"/>
</dbReference>
<organism evidence="1">
    <name type="scientific">Arion vulgaris</name>
    <dbReference type="NCBI Taxonomy" id="1028688"/>
    <lineage>
        <taxon>Eukaryota</taxon>
        <taxon>Metazoa</taxon>
        <taxon>Spiralia</taxon>
        <taxon>Lophotrochozoa</taxon>
        <taxon>Mollusca</taxon>
        <taxon>Gastropoda</taxon>
        <taxon>Heterobranchia</taxon>
        <taxon>Euthyneura</taxon>
        <taxon>Panpulmonata</taxon>
        <taxon>Eupulmonata</taxon>
        <taxon>Stylommatophora</taxon>
        <taxon>Helicina</taxon>
        <taxon>Arionoidea</taxon>
        <taxon>Arionidae</taxon>
        <taxon>Arion</taxon>
    </lineage>
</organism>